<name>A0ABD6ECW8_9BILA</name>
<sequence length="105" mass="12393">MSYNIVIAMKFQRSMFNGTRVDGEFETESAAVFVKQKLLHIKFEEKKRTSSSLLLITFCNDCPNIYKVTGKLIKKPLRTPFRFMSANLQYEHMDIDGFYWRTHTN</sequence>
<proteinExistence type="predicted"/>
<dbReference type="Proteomes" id="UP001608902">
    <property type="component" value="Unassembled WGS sequence"/>
</dbReference>
<dbReference type="EMBL" id="JBGFUD010002019">
    <property type="protein sequence ID" value="MFH4977041.1"/>
    <property type="molecule type" value="Genomic_DNA"/>
</dbReference>
<evidence type="ECO:0000313" key="2">
    <source>
        <dbReference type="Proteomes" id="UP001608902"/>
    </source>
</evidence>
<evidence type="ECO:0000313" key="1">
    <source>
        <dbReference type="EMBL" id="MFH4977041.1"/>
    </source>
</evidence>
<organism evidence="1 2">
    <name type="scientific">Gnathostoma spinigerum</name>
    <dbReference type="NCBI Taxonomy" id="75299"/>
    <lineage>
        <taxon>Eukaryota</taxon>
        <taxon>Metazoa</taxon>
        <taxon>Ecdysozoa</taxon>
        <taxon>Nematoda</taxon>
        <taxon>Chromadorea</taxon>
        <taxon>Rhabditida</taxon>
        <taxon>Spirurina</taxon>
        <taxon>Gnathostomatomorpha</taxon>
        <taxon>Gnathostomatoidea</taxon>
        <taxon>Gnathostomatidae</taxon>
        <taxon>Gnathostoma</taxon>
    </lineage>
</organism>
<protein>
    <submittedName>
        <fullName evidence="1">Uncharacterized protein</fullName>
    </submittedName>
</protein>
<comment type="caution">
    <text evidence="1">The sequence shown here is derived from an EMBL/GenBank/DDBJ whole genome shotgun (WGS) entry which is preliminary data.</text>
</comment>
<reference evidence="1 2" key="1">
    <citation type="submission" date="2024-08" db="EMBL/GenBank/DDBJ databases">
        <title>Gnathostoma spinigerum genome.</title>
        <authorList>
            <person name="Gonzalez-Bertolin B."/>
            <person name="Monzon S."/>
            <person name="Zaballos A."/>
            <person name="Jimenez P."/>
            <person name="Dekumyoy P."/>
            <person name="Varona S."/>
            <person name="Cuesta I."/>
            <person name="Sumanam S."/>
            <person name="Adisakwattana P."/>
            <person name="Gasser R.B."/>
            <person name="Hernandez-Gonzalez A."/>
            <person name="Young N.D."/>
            <person name="Perteguer M.J."/>
        </authorList>
    </citation>
    <scope>NUCLEOTIDE SEQUENCE [LARGE SCALE GENOMIC DNA]</scope>
    <source>
        <strain evidence="1">AL3</strain>
        <tissue evidence="1">Liver</tissue>
    </source>
</reference>
<keyword evidence="2" id="KW-1185">Reference proteome</keyword>
<gene>
    <name evidence="1" type="ORF">AB6A40_003750</name>
</gene>
<accession>A0ABD6ECW8</accession>
<dbReference type="AlphaFoldDB" id="A0ABD6ECW8"/>